<gene>
    <name evidence="1" type="ORF">WJL_2247</name>
</gene>
<comment type="caution">
    <text evidence="1">The sequence shown here is derived from an EMBL/GenBank/DDBJ whole genome shotgun (WGS) entry which is preliminary data.</text>
</comment>
<name>A0A837P4Y8_LACPN</name>
<dbReference type="AlphaFoldDB" id="A0A837P4Y8"/>
<protein>
    <recommendedName>
        <fullName evidence="3">DUF3037 domain-containing protein</fullName>
    </recommendedName>
</protein>
<dbReference type="Proteomes" id="UP000050511">
    <property type="component" value="Unassembled WGS sequence"/>
</dbReference>
<dbReference type="Pfam" id="PF11236">
    <property type="entry name" value="DUF3037"/>
    <property type="match status" value="1"/>
</dbReference>
<sequence>MADRHSIWYAIITYVPDQIRYERMNVGVIIGDKHSQQISFKLLSSTNRKFNNFFWSPIERKTYQVSIEYLEFLLKNIQNKMSIFSVPKYNNTDWNTWLGAQLPNGIFISTPHTARTSNDLNVFNNLIQTYIGDQFISKAEKSASLKSSVFSLFTTYKSFENKLRRNVKVQPAINLPLKFEMDYVYQMFKSKSPSFIQITPNGGSINDWYKNTFTLLNKNTDNFRLNIISKASDYESSNSTLRPLLNDIMSDNRVSPVLVSNKNELSELDNLLIEIKDSKNISDWDIKRSYIA</sequence>
<accession>A0A837P4Y8</accession>
<dbReference type="InterPro" id="IPR021398">
    <property type="entry name" value="DUF3037"/>
</dbReference>
<organism evidence="1 2">
    <name type="scientific">Lactiplantibacillus plantarum WJL</name>
    <dbReference type="NCBI Taxonomy" id="1350466"/>
    <lineage>
        <taxon>Bacteria</taxon>
        <taxon>Bacillati</taxon>
        <taxon>Bacillota</taxon>
        <taxon>Bacilli</taxon>
        <taxon>Lactobacillales</taxon>
        <taxon>Lactobacillaceae</taxon>
        <taxon>Lactiplantibacillus</taxon>
    </lineage>
</organism>
<dbReference type="EMBL" id="LKLZ01000009">
    <property type="protein sequence ID" value="KPN42307.1"/>
    <property type="molecule type" value="Genomic_DNA"/>
</dbReference>
<evidence type="ECO:0008006" key="3">
    <source>
        <dbReference type="Google" id="ProtNLM"/>
    </source>
</evidence>
<proteinExistence type="predicted"/>
<evidence type="ECO:0000313" key="2">
    <source>
        <dbReference type="Proteomes" id="UP000050511"/>
    </source>
</evidence>
<evidence type="ECO:0000313" key="1">
    <source>
        <dbReference type="EMBL" id="KPN42307.1"/>
    </source>
</evidence>
<reference evidence="1 2" key="1">
    <citation type="submission" date="2015-10" db="EMBL/GenBank/DDBJ databases">
        <title>Resequencing of Lactobacillus plantarum WJL strain genome.</title>
        <authorList>
            <person name="Martino M.E."/>
        </authorList>
    </citation>
    <scope>NUCLEOTIDE SEQUENCE [LARGE SCALE GENOMIC DNA]</scope>
    <source>
        <strain evidence="1 2">WJL</strain>
    </source>
</reference>
<dbReference type="RefSeq" id="WP_022638131.1">
    <property type="nucleotide sequence ID" value="NZ_AUTE01000008.1"/>
</dbReference>